<sequence>MADLKEDAITTGLTNVATVAGVSSGLSLAGLAVLSLQSENLRALLREYGGIVRYFLFGGYAVVVTGALLCGFIAMFPGWPPSRWILVAVAVYTLEQLILTALLISNAYAWHNAPRRVPRRERPGFSATTRS</sequence>
<keyword evidence="3" id="KW-1185">Reference proteome</keyword>
<evidence type="ECO:0000313" key="3">
    <source>
        <dbReference type="Proteomes" id="UP001595797"/>
    </source>
</evidence>
<feature type="transmembrane region" description="Helical" evidence="1">
    <location>
        <begin position="54"/>
        <end position="78"/>
    </location>
</feature>
<dbReference type="Proteomes" id="UP001595797">
    <property type="component" value="Unassembled WGS sequence"/>
</dbReference>
<name>A0ABV9TIM3_9MICC</name>
<feature type="transmembrane region" description="Helical" evidence="1">
    <location>
        <begin position="12"/>
        <end position="34"/>
    </location>
</feature>
<feature type="transmembrane region" description="Helical" evidence="1">
    <location>
        <begin position="84"/>
        <end position="110"/>
    </location>
</feature>
<keyword evidence="1" id="KW-1133">Transmembrane helix</keyword>
<gene>
    <name evidence="2" type="ORF">ACFPCS_09540</name>
</gene>
<accession>A0ABV9TIM3</accession>
<dbReference type="EMBL" id="JBHSIW010000011">
    <property type="protein sequence ID" value="MFC4903804.1"/>
    <property type="molecule type" value="Genomic_DNA"/>
</dbReference>
<dbReference type="RefSeq" id="WP_277551105.1">
    <property type="nucleotide sequence ID" value="NZ_JARAMH010000007.1"/>
</dbReference>
<reference evidence="3" key="1">
    <citation type="journal article" date="2019" name="Int. J. Syst. Evol. Microbiol.">
        <title>The Global Catalogue of Microorganisms (GCM) 10K type strain sequencing project: providing services to taxonomists for standard genome sequencing and annotation.</title>
        <authorList>
            <consortium name="The Broad Institute Genomics Platform"/>
            <consortium name="The Broad Institute Genome Sequencing Center for Infectious Disease"/>
            <person name="Wu L."/>
            <person name="Ma J."/>
        </authorList>
    </citation>
    <scope>NUCLEOTIDE SEQUENCE [LARGE SCALE GENOMIC DNA]</scope>
    <source>
        <strain evidence="3">CGMCC 4.6946</strain>
    </source>
</reference>
<comment type="caution">
    <text evidence="2">The sequence shown here is derived from an EMBL/GenBank/DDBJ whole genome shotgun (WGS) entry which is preliminary data.</text>
</comment>
<organism evidence="2 3">
    <name type="scientific">Kocuria oceani</name>
    <dbReference type="NCBI Taxonomy" id="988827"/>
    <lineage>
        <taxon>Bacteria</taxon>
        <taxon>Bacillati</taxon>
        <taxon>Actinomycetota</taxon>
        <taxon>Actinomycetes</taxon>
        <taxon>Micrococcales</taxon>
        <taxon>Micrococcaceae</taxon>
        <taxon>Kocuria</taxon>
    </lineage>
</organism>
<protein>
    <submittedName>
        <fullName evidence="2">Uncharacterized protein</fullName>
    </submittedName>
</protein>
<evidence type="ECO:0000256" key="1">
    <source>
        <dbReference type="SAM" id="Phobius"/>
    </source>
</evidence>
<proteinExistence type="predicted"/>
<keyword evidence="1" id="KW-0472">Membrane</keyword>
<keyword evidence="1" id="KW-0812">Transmembrane</keyword>
<evidence type="ECO:0000313" key="2">
    <source>
        <dbReference type="EMBL" id="MFC4903804.1"/>
    </source>
</evidence>